<protein>
    <submittedName>
        <fullName evidence="1">Sulfotransferase</fullName>
    </submittedName>
</protein>
<dbReference type="RefSeq" id="WP_161139412.1">
    <property type="nucleotide sequence ID" value="NZ_SPKJ01000009.1"/>
</dbReference>
<gene>
    <name evidence="1" type="ORF">E4O86_04970</name>
</gene>
<accession>A0A964WSK4</accession>
<reference evidence="1" key="1">
    <citation type="submission" date="2019-03" db="EMBL/GenBank/DDBJ databases">
        <title>Afifella sp. nov., isolated from activated sludge.</title>
        <authorList>
            <person name="Li Q."/>
            <person name="Liu Y."/>
        </authorList>
    </citation>
    <scope>NUCLEOTIDE SEQUENCE</scope>
    <source>
        <strain evidence="1">L72</strain>
    </source>
</reference>
<dbReference type="SUPFAM" id="SSF52540">
    <property type="entry name" value="P-loop containing nucleoside triphosphate hydrolases"/>
    <property type="match status" value="1"/>
</dbReference>
<proteinExistence type="predicted"/>
<dbReference type="InterPro" id="IPR027417">
    <property type="entry name" value="P-loop_NTPase"/>
</dbReference>
<dbReference type="EMBL" id="SPKJ01000009">
    <property type="protein sequence ID" value="MYZ47062.1"/>
    <property type="molecule type" value="Genomic_DNA"/>
</dbReference>
<sequence length="279" mass="31004">MNFTLLLTYGRTGSTAFMRALSAHPAFVVSEPFPYEVRLVQYILATQSCPVPAGFAPVTVGNAEYRAVLPGNQTLLDAAKTAFAESGDYSQKAQAGYGVIAAAQQKSRPEIILEKGFGLNLAPTILQTWPGSRSVILLRDPRSAFFSIKSFNKKRGYLSFGEANGDEFLFNSIVQYYMSARKLLAQFLDEGRILEVRYEEMMANPDEFFSRIVSFHGIPVDPDEIIGMEAAVTLADHHTEGHQTSNQSRSIARWEDDAEDDHRSIFSSRARELALLGYQ</sequence>
<dbReference type="Proteomes" id="UP000773614">
    <property type="component" value="Unassembled WGS sequence"/>
</dbReference>
<organism evidence="1 2">
    <name type="scientific">Propylenella binzhouense</name>
    <dbReference type="NCBI Taxonomy" id="2555902"/>
    <lineage>
        <taxon>Bacteria</taxon>
        <taxon>Pseudomonadati</taxon>
        <taxon>Pseudomonadota</taxon>
        <taxon>Alphaproteobacteria</taxon>
        <taxon>Hyphomicrobiales</taxon>
        <taxon>Propylenellaceae</taxon>
        <taxon>Propylenella</taxon>
    </lineage>
</organism>
<comment type="caution">
    <text evidence="1">The sequence shown here is derived from an EMBL/GenBank/DDBJ whole genome shotgun (WGS) entry which is preliminary data.</text>
</comment>
<keyword evidence="2" id="KW-1185">Reference proteome</keyword>
<dbReference type="OrthoDB" id="9777890at2"/>
<dbReference type="Gene3D" id="3.40.50.300">
    <property type="entry name" value="P-loop containing nucleotide triphosphate hydrolases"/>
    <property type="match status" value="1"/>
</dbReference>
<dbReference type="AlphaFoldDB" id="A0A964WSK4"/>
<dbReference type="Pfam" id="PF13469">
    <property type="entry name" value="Sulfotransfer_3"/>
    <property type="match status" value="1"/>
</dbReference>
<name>A0A964WSK4_9HYPH</name>
<evidence type="ECO:0000313" key="1">
    <source>
        <dbReference type="EMBL" id="MYZ47062.1"/>
    </source>
</evidence>
<evidence type="ECO:0000313" key="2">
    <source>
        <dbReference type="Proteomes" id="UP000773614"/>
    </source>
</evidence>